<dbReference type="CDD" id="cd10017">
    <property type="entry name" value="B3_DNA"/>
    <property type="match status" value="1"/>
</dbReference>
<dbReference type="InterPro" id="IPR015300">
    <property type="entry name" value="DNA-bd_pseudobarrel_sf"/>
</dbReference>
<evidence type="ECO:0000256" key="4">
    <source>
        <dbReference type="ARBA" id="ARBA00023163"/>
    </source>
</evidence>
<gene>
    <name evidence="8" type="primary">LOC110753295</name>
</gene>
<dbReference type="PANTHER" id="PTHR34269:SF11">
    <property type="entry name" value="B3 DOMAIN PROTEIN"/>
    <property type="match status" value="1"/>
</dbReference>
<dbReference type="PANTHER" id="PTHR34269">
    <property type="entry name" value="TRANSCRIPTION FACTOR B3-DOMAIN FAMILY-RELATED"/>
    <property type="match status" value="1"/>
</dbReference>
<evidence type="ECO:0000313" key="8">
    <source>
        <dbReference type="RefSeq" id="XP_021809867.1"/>
    </source>
</evidence>
<keyword evidence="7" id="KW-1185">Reference proteome</keyword>
<keyword evidence="5" id="KW-0539">Nucleus</keyword>
<keyword evidence="2" id="KW-0805">Transcription regulation</keyword>
<dbReference type="GeneID" id="110753295"/>
<dbReference type="Proteomes" id="UP000515124">
    <property type="component" value="Unplaced"/>
</dbReference>
<dbReference type="Gene3D" id="2.40.330.10">
    <property type="entry name" value="DNA-binding pseudobarrel domain"/>
    <property type="match status" value="1"/>
</dbReference>
<dbReference type="SUPFAM" id="SSF101936">
    <property type="entry name" value="DNA-binding pseudobarrel domain"/>
    <property type="match status" value="1"/>
</dbReference>
<evidence type="ECO:0000256" key="3">
    <source>
        <dbReference type="ARBA" id="ARBA00023125"/>
    </source>
</evidence>
<keyword evidence="3" id="KW-0238">DNA-binding</keyword>
<name>A0A6P5S5J2_PRUAV</name>
<evidence type="ECO:0000256" key="6">
    <source>
        <dbReference type="SAM" id="MobiDB-lite"/>
    </source>
</evidence>
<proteinExistence type="predicted"/>
<sequence>MEEENELSALLALNPGRASSSANPCPLPGQVSTAITLCDPTWTYNTNQRKAEEFDPAPFRFSAFPPNPKHEKISSTNNMNKELKKKKRNQVVPETTLSPQPQDHGPWKIRKKLTVSDLRSCSRLLMPKKQVIDHVLHYLDDTFAERVKSGEGIEVIVEDCDTNTRHHLTFKLWGSAECYILNGDWRLEFVHRRGLEEKDKIGLYWDTSKSMFMFSVLERARQSQLPA</sequence>
<dbReference type="InterPro" id="IPR003340">
    <property type="entry name" value="B3_DNA-bd"/>
</dbReference>
<dbReference type="KEGG" id="pavi:110753295"/>
<dbReference type="GO" id="GO:0003677">
    <property type="term" value="F:DNA binding"/>
    <property type="evidence" value="ECO:0007669"/>
    <property type="project" value="UniProtKB-KW"/>
</dbReference>
<reference evidence="8" key="1">
    <citation type="submission" date="2025-08" db="UniProtKB">
        <authorList>
            <consortium name="RefSeq"/>
        </authorList>
    </citation>
    <scope>IDENTIFICATION</scope>
</reference>
<accession>A0A6P5S5J2</accession>
<organism evidence="7 8">
    <name type="scientific">Prunus avium</name>
    <name type="common">Cherry</name>
    <name type="synonym">Cerasus avium</name>
    <dbReference type="NCBI Taxonomy" id="42229"/>
    <lineage>
        <taxon>Eukaryota</taxon>
        <taxon>Viridiplantae</taxon>
        <taxon>Streptophyta</taxon>
        <taxon>Embryophyta</taxon>
        <taxon>Tracheophyta</taxon>
        <taxon>Spermatophyta</taxon>
        <taxon>Magnoliopsida</taxon>
        <taxon>eudicotyledons</taxon>
        <taxon>Gunneridae</taxon>
        <taxon>Pentapetalae</taxon>
        <taxon>rosids</taxon>
        <taxon>fabids</taxon>
        <taxon>Rosales</taxon>
        <taxon>Rosaceae</taxon>
        <taxon>Amygdaloideae</taxon>
        <taxon>Amygdaleae</taxon>
        <taxon>Prunus</taxon>
    </lineage>
</organism>
<dbReference type="GO" id="GO:0005634">
    <property type="term" value="C:nucleus"/>
    <property type="evidence" value="ECO:0007669"/>
    <property type="project" value="UniProtKB-SubCell"/>
</dbReference>
<dbReference type="InterPro" id="IPR051442">
    <property type="entry name" value="B3_domain"/>
</dbReference>
<evidence type="ECO:0000256" key="2">
    <source>
        <dbReference type="ARBA" id="ARBA00023015"/>
    </source>
</evidence>
<dbReference type="Gramene" id="Pav_sc0000355.1_g210.1.mk:mrna">
    <property type="protein sequence ID" value="Pav_sc0000355.1_g210.1.mk:CDS:1"/>
    <property type="gene ID" value="Pav_sc0000355.1_g210.1.mk"/>
</dbReference>
<keyword evidence="4" id="KW-0804">Transcription</keyword>
<dbReference type="RefSeq" id="XP_021809867.1">
    <property type="nucleotide sequence ID" value="XM_021954175.1"/>
</dbReference>
<feature type="compositionally biased region" description="Polar residues" evidence="6">
    <location>
        <begin position="92"/>
        <end position="101"/>
    </location>
</feature>
<dbReference type="AlphaFoldDB" id="A0A6P5S5J2"/>
<comment type="subcellular location">
    <subcellularLocation>
        <location evidence="1">Nucleus</location>
    </subcellularLocation>
</comment>
<evidence type="ECO:0000313" key="7">
    <source>
        <dbReference type="Proteomes" id="UP000515124"/>
    </source>
</evidence>
<evidence type="ECO:0000256" key="1">
    <source>
        <dbReference type="ARBA" id="ARBA00004123"/>
    </source>
</evidence>
<protein>
    <submittedName>
        <fullName evidence="8">B3 domain-containing protein At1g78640</fullName>
    </submittedName>
</protein>
<feature type="region of interest" description="Disordered" evidence="6">
    <location>
        <begin position="62"/>
        <end position="106"/>
    </location>
</feature>
<evidence type="ECO:0000256" key="5">
    <source>
        <dbReference type="ARBA" id="ARBA00023242"/>
    </source>
</evidence>